<comment type="caution">
    <text evidence="2">The sequence shown here is derived from an EMBL/GenBank/DDBJ whole genome shotgun (WGS) entry which is preliminary data.</text>
</comment>
<evidence type="ECO:0000256" key="1">
    <source>
        <dbReference type="SAM" id="Phobius"/>
    </source>
</evidence>
<name>A0A420XG95_9PAST</name>
<feature type="transmembrane region" description="Helical" evidence="1">
    <location>
        <begin position="66"/>
        <end position="86"/>
    </location>
</feature>
<dbReference type="AlphaFoldDB" id="A0A420XG95"/>
<feature type="transmembrane region" description="Helical" evidence="1">
    <location>
        <begin position="7"/>
        <end position="28"/>
    </location>
</feature>
<protein>
    <recommendedName>
        <fullName evidence="4">Transmembrane protein</fullName>
    </recommendedName>
</protein>
<accession>A0A420XG95</accession>
<feature type="transmembrane region" description="Helical" evidence="1">
    <location>
        <begin position="98"/>
        <end position="122"/>
    </location>
</feature>
<keyword evidence="1" id="KW-0472">Membrane</keyword>
<dbReference type="OrthoDB" id="5678760at2"/>
<organism evidence="2 3">
    <name type="scientific">Otariodibacter oris</name>
    <dbReference type="NCBI Taxonomy" id="1032623"/>
    <lineage>
        <taxon>Bacteria</taxon>
        <taxon>Pseudomonadati</taxon>
        <taxon>Pseudomonadota</taxon>
        <taxon>Gammaproteobacteria</taxon>
        <taxon>Pasteurellales</taxon>
        <taxon>Pasteurellaceae</taxon>
        <taxon>Otariodibacter</taxon>
    </lineage>
</organism>
<evidence type="ECO:0000313" key="3">
    <source>
        <dbReference type="Proteomes" id="UP000280099"/>
    </source>
</evidence>
<reference evidence="2 3" key="1">
    <citation type="submission" date="2018-10" db="EMBL/GenBank/DDBJ databases">
        <title>Genomic Encyclopedia of Type Strains, Phase IV (KMG-IV): sequencing the most valuable type-strain genomes for metagenomic binning, comparative biology and taxonomic classification.</title>
        <authorList>
            <person name="Goeker M."/>
        </authorList>
    </citation>
    <scope>NUCLEOTIDE SEQUENCE [LARGE SCALE GENOMIC DNA]</scope>
    <source>
        <strain evidence="2 3">DSM 23800</strain>
    </source>
</reference>
<keyword evidence="3" id="KW-1185">Reference proteome</keyword>
<evidence type="ECO:0000313" key="2">
    <source>
        <dbReference type="EMBL" id="RKR71673.1"/>
    </source>
</evidence>
<dbReference type="RefSeq" id="WP_121123435.1">
    <property type="nucleotide sequence ID" value="NZ_CP016604.1"/>
</dbReference>
<keyword evidence="1" id="KW-0812">Transmembrane</keyword>
<feature type="transmembrane region" description="Helical" evidence="1">
    <location>
        <begin position="34"/>
        <end position="54"/>
    </location>
</feature>
<proteinExistence type="predicted"/>
<dbReference type="Proteomes" id="UP000280099">
    <property type="component" value="Unassembled WGS sequence"/>
</dbReference>
<keyword evidence="1" id="KW-1133">Transmembrane helix</keyword>
<dbReference type="EMBL" id="RBJC01000007">
    <property type="protein sequence ID" value="RKR71673.1"/>
    <property type="molecule type" value="Genomic_DNA"/>
</dbReference>
<sequence length="125" mass="13998">MLKNPKLILLVFPLLTQIIISLFLPFFGGINADGMFDVFVLATIPAFLFAIVCVVQKYHQRNLVQIAFFSGMVMFLYSIITISVYADEAISGWGNSLAIILYALMFALPSSVYALIILRLFLPKK</sequence>
<gene>
    <name evidence="2" type="ORF">DES31_1408</name>
</gene>
<evidence type="ECO:0008006" key="4">
    <source>
        <dbReference type="Google" id="ProtNLM"/>
    </source>
</evidence>